<keyword evidence="4 5" id="KW-0472">Membrane</keyword>
<keyword evidence="1" id="KW-1003">Cell membrane</keyword>
<feature type="transmembrane region" description="Helical" evidence="5">
    <location>
        <begin position="257"/>
        <end position="276"/>
    </location>
</feature>
<dbReference type="GO" id="GO:0016020">
    <property type="term" value="C:membrane"/>
    <property type="evidence" value="ECO:0007669"/>
    <property type="project" value="InterPro"/>
</dbReference>
<keyword evidence="2 5" id="KW-0812">Transmembrane</keyword>
<dbReference type="EMBL" id="LUUG01000091">
    <property type="protein sequence ID" value="OAI01334.1"/>
    <property type="molecule type" value="Genomic_DNA"/>
</dbReference>
<dbReference type="GO" id="GO:0005576">
    <property type="term" value="C:extracellular region"/>
    <property type="evidence" value="ECO:0007669"/>
    <property type="project" value="TreeGrafter"/>
</dbReference>
<feature type="transmembrane region" description="Helical" evidence="5">
    <location>
        <begin position="102"/>
        <end position="130"/>
    </location>
</feature>
<proteinExistence type="predicted"/>
<feature type="transmembrane region" description="Helical" evidence="5">
    <location>
        <begin position="283"/>
        <end position="302"/>
    </location>
</feature>
<evidence type="ECO:0000256" key="3">
    <source>
        <dbReference type="ARBA" id="ARBA00022989"/>
    </source>
</evidence>
<dbReference type="Proteomes" id="UP000078090">
    <property type="component" value="Unassembled WGS sequence"/>
</dbReference>
<comment type="caution">
    <text evidence="6">The sequence shown here is derived from an EMBL/GenBank/DDBJ whole genome shotgun (WGS) entry which is preliminary data.</text>
</comment>
<dbReference type="OrthoDB" id="9763654at2"/>
<evidence type="ECO:0000256" key="1">
    <source>
        <dbReference type="ARBA" id="ARBA00022475"/>
    </source>
</evidence>
<evidence type="ECO:0000313" key="7">
    <source>
        <dbReference type="Proteomes" id="UP000078090"/>
    </source>
</evidence>
<dbReference type="InterPro" id="IPR005372">
    <property type="entry name" value="UPF0182"/>
</dbReference>
<organism evidence="6 7">
    <name type="scientific">Methylomonas methanica</name>
    <dbReference type="NCBI Taxonomy" id="421"/>
    <lineage>
        <taxon>Bacteria</taxon>
        <taxon>Pseudomonadati</taxon>
        <taxon>Pseudomonadota</taxon>
        <taxon>Gammaproteobacteria</taxon>
        <taxon>Methylococcales</taxon>
        <taxon>Methylococcaceae</taxon>
        <taxon>Methylomonas</taxon>
    </lineage>
</organism>
<evidence type="ECO:0000256" key="2">
    <source>
        <dbReference type="ARBA" id="ARBA00022692"/>
    </source>
</evidence>
<dbReference type="Pfam" id="PF03699">
    <property type="entry name" value="UPF0182"/>
    <property type="match status" value="1"/>
</dbReference>
<feature type="transmembrane region" description="Helical" evidence="5">
    <location>
        <begin position="56"/>
        <end position="81"/>
    </location>
</feature>
<keyword evidence="3 5" id="KW-1133">Transmembrane helix</keyword>
<sequence length="885" mass="101543">MRKLKRLSAVIGIIIGVIFILYAIFQYVFLDFFVDLWWFKAIKFESYFWLRLLYRFILSGLVTLFFFFSFFFHFWIASRYLGLNPPNEILANRDKRLKFERFAVKFINISVKIYTPISLLLAIFIAIPFYHHWETSLLYFFGGSSGVVEPVYGYDTSFYMLSYPLYQLIQNELLATAGVLLCLVGILYVLEHLLLPNQGKTFPLGAKIHLIVLVASVALFVVWGFLLERFSLLYNDTHEPVFFGPGFVQVRYQLPLIWLQILTFIASVVTATLFIFSEKHRNLMPLSLSIIAFLSVIGLQNIQLIPELIQEYIVNPNPVKTEKPFIKHNIEATLDAFDLKNVKTVELPIKLNAADDINAWSTQKHFENIPVWDREVLLDTYIQLQSIRPYYTFLSVDEDRYFLSDHTRQVNLAARELNLSKLPTEAQNWENTHLRYTHGYGGVVTSAGQDADAPIIWYLRDLNLSSDVGLSVRYPDIYYGQENYTYAIEPNNLNIVQISGTQSGPDVKSAYNGAAGIPISSTFRKALLAAYFQDQNLFFSPNITNKSQVLMRRNITERIQALTPFLSLDKDPYLVVAKERFYWIQDAYTLSSRYPVTKAVSEEFQGGTKEFNYIRNSVKIVVDALDGGVQYFISDPSDIIIQAYNLAYPSLFKNLNEMSPELSSHLRYARDLYYVQMKAYAKYHQQEPELFYQQAETWEFAKVRGEPVKPYYQTIDFGNCNGKEEYVLLNPMTPVNSHNLSMIGMAGTTDSVNCGSTYKPTITIYKFLKDVQVNGPTQVESLIDQDPEVSAQFTLWNHGGTKVKLGRMVIMPMGNSVLYVQPVYIVSVTNAIPKLSKIIVSIGNRVVMDTSFWSAFNRLKQMFVQSAINENKTGLANLNSESNRQ</sequence>
<evidence type="ECO:0000256" key="5">
    <source>
        <dbReference type="SAM" id="Phobius"/>
    </source>
</evidence>
<reference evidence="6 7" key="1">
    <citation type="submission" date="2016-03" db="EMBL/GenBank/DDBJ databases">
        <authorList>
            <person name="Ploux O."/>
        </authorList>
    </citation>
    <scope>NUCLEOTIDE SEQUENCE [LARGE SCALE GENOMIC DNA]</scope>
    <source>
        <strain evidence="6 7">R-45363</strain>
    </source>
</reference>
<dbReference type="RefSeq" id="WP_064009555.1">
    <property type="nucleotide sequence ID" value="NZ_LUUG01000091.1"/>
</dbReference>
<accession>A0A177M715</accession>
<feature type="transmembrane region" description="Helical" evidence="5">
    <location>
        <begin position="206"/>
        <end position="226"/>
    </location>
</feature>
<feature type="transmembrane region" description="Helical" evidence="5">
    <location>
        <begin position="173"/>
        <end position="194"/>
    </location>
</feature>
<name>A0A177M715_METMH</name>
<protein>
    <submittedName>
        <fullName evidence="6">Uncharacterized protein</fullName>
    </submittedName>
</protein>
<feature type="transmembrane region" description="Helical" evidence="5">
    <location>
        <begin position="7"/>
        <end position="29"/>
    </location>
</feature>
<dbReference type="AlphaFoldDB" id="A0A177M715"/>
<evidence type="ECO:0000313" key="6">
    <source>
        <dbReference type="EMBL" id="OAI01334.1"/>
    </source>
</evidence>
<dbReference type="PANTHER" id="PTHR39344">
    <property type="entry name" value="UPF0182 PROTEIN SLL1060"/>
    <property type="match status" value="1"/>
</dbReference>
<evidence type="ECO:0000256" key="4">
    <source>
        <dbReference type="ARBA" id="ARBA00023136"/>
    </source>
</evidence>
<gene>
    <name evidence="6" type="ORF">A1332_17885</name>
</gene>
<dbReference type="PANTHER" id="PTHR39344:SF1">
    <property type="entry name" value="UPF0182 PROTEIN SLL1060"/>
    <property type="match status" value="1"/>
</dbReference>